<evidence type="ECO:0000313" key="3">
    <source>
        <dbReference type="Proteomes" id="UP001178461"/>
    </source>
</evidence>
<gene>
    <name evidence="2" type="ORF">PODLI_1B015039</name>
</gene>
<dbReference type="EMBL" id="OX395131">
    <property type="protein sequence ID" value="CAI5777767.1"/>
    <property type="molecule type" value="Genomic_DNA"/>
</dbReference>
<organism evidence="2 3">
    <name type="scientific">Podarcis lilfordi</name>
    <name type="common">Lilford's wall lizard</name>
    <dbReference type="NCBI Taxonomy" id="74358"/>
    <lineage>
        <taxon>Eukaryota</taxon>
        <taxon>Metazoa</taxon>
        <taxon>Chordata</taxon>
        <taxon>Craniata</taxon>
        <taxon>Vertebrata</taxon>
        <taxon>Euteleostomi</taxon>
        <taxon>Lepidosauria</taxon>
        <taxon>Squamata</taxon>
        <taxon>Bifurcata</taxon>
        <taxon>Unidentata</taxon>
        <taxon>Episquamata</taxon>
        <taxon>Laterata</taxon>
        <taxon>Lacertibaenia</taxon>
        <taxon>Lacertidae</taxon>
        <taxon>Podarcis</taxon>
    </lineage>
</organism>
<evidence type="ECO:0000313" key="2">
    <source>
        <dbReference type="EMBL" id="CAI5777767.1"/>
    </source>
</evidence>
<sequence>MEVPGEVGGACAPLEPVTLFASSSALSLPRQRRQRTEQNVSLRAAERSSFSPATGRQQERFPAFQSGSTTRPPVLSGSLAALASFGKTKEQNRPAPPSFARIKKGHRYIPKARPGSG</sequence>
<accession>A0AA35KG89</accession>
<keyword evidence="3" id="KW-1185">Reference proteome</keyword>
<protein>
    <submittedName>
        <fullName evidence="2">Uncharacterized protein</fullName>
    </submittedName>
</protein>
<dbReference type="Proteomes" id="UP001178461">
    <property type="component" value="Chromosome 6"/>
</dbReference>
<evidence type="ECO:0000256" key="1">
    <source>
        <dbReference type="SAM" id="MobiDB-lite"/>
    </source>
</evidence>
<dbReference type="AlphaFoldDB" id="A0AA35KG89"/>
<reference evidence="2" key="1">
    <citation type="submission" date="2022-12" db="EMBL/GenBank/DDBJ databases">
        <authorList>
            <person name="Alioto T."/>
            <person name="Alioto T."/>
            <person name="Gomez Garrido J."/>
        </authorList>
    </citation>
    <scope>NUCLEOTIDE SEQUENCE</scope>
</reference>
<feature type="compositionally biased region" description="Basic residues" evidence="1">
    <location>
        <begin position="101"/>
        <end position="110"/>
    </location>
</feature>
<name>A0AA35KG89_9SAUR</name>
<feature type="region of interest" description="Disordered" evidence="1">
    <location>
        <begin position="24"/>
        <end position="117"/>
    </location>
</feature>
<proteinExistence type="predicted"/>